<dbReference type="Proteomes" id="UP001165085">
    <property type="component" value="Unassembled WGS sequence"/>
</dbReference>
<dbReference type="EMBL" id="BRXY01000259">
    <property type="protein sequence ID" value="GMH81596.1"/>
    <property type="molecule type" value="Genomic_DNA"/>
</dbReference>
<evidence type="ECO:0000256" key="7">
    <source>
        <dbReference type="RuleBase" id="RU365072"/>
    </source>
</evidence>
<keyword evidence="1 7" id="KW-0813">Transport</keyword>
<protein>
    <recommendedName>
        <fullName evidence="7">Nuclear pore complex protein</fullName>
    </recommendedName>
</protein>
<keyword evidence="2" id="KW-0509">mRNA transport</keyword>
<keyword evidence="6 7" id="KW-0539">Nucleus</keyword>
<comment type="subcellular location">
    <subcellularLocation>
        <location evidence="7">Nucleus</location>
        <location evidence="7">Nuclear pore complex</location>
    </subcellularLocation>
    <subcellularLocation>
        <location evidence="7">Nucleus membrane</location>
    </subcellularLocation>
</comment>
<dbReference type="AlphaFoldDB" id="A0A9W7B0N0"/>
<keyword evidence="10" id="KW-1185">Reference proteome</keyword>
<evidence type="ECO:0000313" key="9">
    <source>
        <dbReference type="EMBL" id="GMH81596.1"/>
    </source>
</evidence>
<evidence type="ECO:0000256" key="8">
    <source>
        <dbReference type="SAM" id="MobiDB-lite"/>
    </source>
</evidence>
<dbReference type="PANTHER" id="PTHR13003">
    <property type="entry name" value="NUP107-RELATED"/>
    <property type="match status" value="1"/>
</dbReference>
<evidence type="ECO:0000256" key="2">
    <source>
        <dbReference type="ARBA" id="ARBA00022816"/>
    </source>
</evidence>
<dbReference type="InterPro" id="IPR007252">
    <property type="entry name" value="Nup84/Nup107"/>
</dbReference>
<dbReference type="GO" id="GO:0006406">
    <property type="term" value="P:mRNA export from nucleus"/>
    <property type="evidence" value="ECO:0007669"/>
    <property type="project" value="TreeGrafter"/>
</dbReference>
<dbReference type="GO" id="GO:0000973">
    <property type="term" value="P:post-transcriptional tethering of RNA polymerase II gene DNA at nuclear periphery"/>
    <property type="evidence" value="ECO:0007669"/>
    <property type="project" value="TreeGrafter"/>
</dbReference>
<evidence type="ECO:0000256" key="5">
    <source>
        <dbReference type="ARBA" id="ARBA00023132"/>
    </source>
</evidence>
<evidence type="ECO:0000256" key="6">
    <source>
        <dbReference type="ARBA" id="ARBA00023242"/>
    </source>
</evidence>
<dbReference type="OrthoDB" id="196733at2759"/>
<feature type="region of interest" description="Disordered" evidence="8">
    <location>
        <begin position="59"/>
        <end position="106"/>
    </location>
</feature>
<feature type="compositionally biased region" description="Polar residues" evidence="8">
    <location>
        <begin position="96"/>
        <end position="106"/>
    </location>
</feature>
<organism evidence="9 10">
    <name type="scientific">Triparma strigata</name>
    <dbReference type="NCBI Taxonomy" id="1606541"/>
    <lineage>
        <taxon>Eukaryota</taxon>
        <taxon>Sar</taxon>
        <taxon>Stramenopiles</taxon>
        <taxon>Ochrophyta</taxon>
        <taxon>Bolidophyceae</taxon>
        <taxon>Parmales</taxon>
        <taxon>Triparmaceae</taxon>
        <taxon>Triparma</taxon>
    </lineage>
</organism>
<keyword evidence="7" id="KW-0472">Membrane</keyword>
<proteinExistence type="inferred from homology"/>
<feature type="region of interest" description="Disordered" evidence="8">
    <location>
        <begin position="244"/>
        <end position="264"/>
    </location>
</feature>
<comment type="subunit">
    <text evidence="7">Part of the nuclear pore complex (NPC).</text>
</comment>
<dbReference type="GO" id="GO:0031080">
    <property type="term" value="C:nuclear pore outer ring"/>
    <property type="evidence" value="ECO:0007669"/>
    <property type="project" value="TreeGrafter"/>
</dbReference>
<keyword evidence="3" id="KW-0653">Protein transport</keyword>
<dbReference type="PANTHER" id="PTHR13003:SF2">
    <property type="entry name" value="NUCLEAR PORE COMPLEX PROTEIN NUP107"/>
    <property type="match status" value="1"/>
</dbReference>
<name>A0A9W7B0N0_9STRA</name>
<dbReference type="GO" id="GO:0006606">
    <property type="term" value="P:protein import into nucleus"/>
    <property type="evidence" value="ECO:0007669"/>
    <property type="project" value="TreeGrafter"/>
</dbReference>
<evidence type="ECO:0000313" key="10">
    <source>
        <dbReference type="Proteomes" id="UP001165085"/>
    </source>
</evidence>
<comment type="caution">
    <text evidence="9">The sequence shown here is derived from an EMBL/GenBank/DDBJ whole genome shotgun (WGS) entry which is preliminary data.</text>
</comment>
<comment type="similarity">
    <text evidence="7">Belongs to the nucleoporin Nup84/Nup107 family.</text>
</comment>
<evidence type="ECO:0000256" key="3">
    <source>
        <dbReference type="ARBA" id="ARBA00022927"/>
    </source>
</evidence>
<gene>
    <name evidence="9" type="ORF">TrST_g8909</name>
</gene>
<keyword evidence="4 7" id="KW-0811">Translocation</keyword>
<sequence length="861" mass="93774">MPRFGLDDSMEDDPVDLAEGAYSQISSQLAAWSGDDTNDDTMDIESHRRKSLFTRAGFVRPPLSSPKLSDFKKSANPTQALAPSSTLALPPPPSDGNANASSRPQLSESYHASLSTLLQSYSSDPSVALQSYFEMLSKGASDEGLHDEGNVWSLLHNLVQGGVEMLTSPNPPPDPSSPTPTFGEITGNVAATPEVVTQSVLTSDPRTFRRAIILDWLESCAAEHVVYVDPSVSHKKSKMWPDTLSSIRSSSSETKGSFDPDTNHSLKGTDVIDEAELLSACLQFIRAGKLQEACDLCAKAGQPWRAASFAGGNLTGEVVVDVDAGSLAVVGNPNFCLWRRVCWSLGRSLKQNASKKIMGSSLYPPSTYESLIYAALSNDRDTLLASPLLPSFFDKLWVNFRCLHNRTIDETVVAHNKARRAAATTFAYPGTPITEDKSESEQLSHTAAIKSVNENTIVATSPVTTVYHSAIKSIILGLDAVGAFVQGCKYESIDQLRFLAHLSLIPDLKMGVKTSLLKPYISHLVDMRMLELVAVYVSMLDEDDIVDTYVRVCLVTEDVAERRLVYNLGTEHLPGQMEEILSSSVANTILSPANPSSSKLSALQWLTFDDSYALELLTKANLLLRQLMTEGLFETSQTLVVSHVPEATVQTIRDMVETKEEAKDLGDEAESVIWEYESLVASVIAITKYTLWKETLAKASVADDASGDPLQVHGLTLEEKEIMDKMNARESRLASSSKAKDLAEAASESVAALQAVLLFSGGYLNMNAEEEQENEQRASEINHLRVSLVPLLLNMLMHVHFTMGQQTSDRSYYQAAMEMAVTVAKPDTFILECLSQEAVGEFMEKVAEAGNKYVGLGGTLG</sequence>
<dbReference type="GO" id="GO:0017056">
    <property type="term" value="F:structural constituent of nuclear pore"/>
    <property type="evidence" value="ECO:0007669"/>
    <property type="project" value="UniProtKB-UniRule"/>
</dbReference>
<dbReference type="Gene3D" id="1.10.3450.20">
    <property type="match status" value="1"/>
</dbReference>
<dbReference type="Pfam" id="PF04121">
    <property type="entry name" value="Nup84_Nup100"/>
    <property type="match status" value="1"/>
</dbReference>
<evidence type="ECO:0000256" key="4">
    <source>
        <dbReference type="ARBA" id="ARBA00023010"/>
    </source>
</evidence>
<evidence type="ECO:0000256" key="1">
    <source>
        <dbReference type="ARBA" id="ARBA00022448"/>
    </source>
</evidence>
<dbReference type="Gene3D" id="1.20.190.50">
    <property type="match status" value="1"/>
</dbReference>
<keyword evidence="5 7" id="KW-0906">Nuclear pore complex</keyword>
<accession>A0A9W7B0N0</accession>
<comment type="function">
    <text evidence="7">Functions as a component of the nuclear pore complex (NPC).</text>
</comment>
<dbReference type="GO" id="GO:0031965">
    <property type="term" value="C:nuclear membrane"/>
    <property type="evidence" value="ECO:0007669"/>
    <property type="project" value="UniProtKB-SubCell"/>
</dbReference>
<reference evidence="10" key="1">
    <citation type="journal article" date="2023" name="Commun. Biol.">
        <title>Genome analysis of Parmales, the sister group of diatoms, reveals the evolutionary specialization of diatoms from phago-mixotrophs to photoautotrophs.</title>
        <authorList>
            <person name="Ban H."/>
            <person name="Sato S."/>
            <person name="Yoshikawa S."/>
            <person name="Yamada K."/>
            <person name="Nakamura Y."/>
            <person name="Ichinomiya M."/>
            <person name="Sato N."/>
            <person name="Blanc-Mathieu R."/>
            <person name="Endo H."/>
            <person name="Kuwata A."/>
            <person name="Ogata H."/>
        </authorList>
    </citation>
    <scope>NUCLEOTIDE SEQUENCE [LARGE SCALE GENOMIC DNA]</scope>
    <source>
        <strain evidence="10">NIES 3701</strain>
    </source>
</reference>